<organism evidence="1 2">
    <name type="scientific">Arenimonas oryziterrae DSM 21050 = YC6267</name>
    <dbReference type="NCBI Taxonomy" id="1121015"/>
    <lineage>
        <taxon>Bacteria</taxon>
        <taxon>Pseudomonadati</taxon>
        <taxon>Pseudomonadota</taxon>
        <taxon>Gammaproteobacteria</taxon>
        <taxon>Lysobacterales</taxon>
        <taxon>Lysobacteraceae</taxon>
        <taxon>Arenimonas</taxon>
    </lineage>
</organism>
<proteinExistence type="predicted"/>
<dbReference type="RefSeq" id="WP_022970210.1">
    <property type="nucleotide sequence ID" value="NZ_ATVD01000006.1"/>
</dbReference>
<sequence>MCLIALAWRCHPRFDAVLVTNRDEFHGRATAPAQRHAGVPPIFGGQDLEKGGSWLLASTEGRFAAVTNVRVGGAPEDAPRSRGALVDDFVRSSLPVSDYLDALAPIASEFGRFNVLLCAEGELHYAGNHPAFRRQALAPGLHVVSNGDLDAPWPKTQRLRAALAPWLADADSLAAEPQFTALWTALADRDRAADAELPDTGVGLALERLLSSPFIVGEAYGTRASSLLLVSRGQARLLERRFGAHGAALGDSDLRFAWPDR</sequence>
<keyword evidence="2" id="KW-1185">Reference proteome</keyword>
<dbReference type="InterPro" id="IPR008551">
    <property type="entry name" value="TANGO2"/>
</dbReference>
<reference evidence="1 2" key="1">
    <citation type="submission" date="2013-09" db="EMBL/GenBank/DDBJ databases">
        <title>Genome sequencing of Arenimonas oryziterrae.</title>
        <authorList>
            <person name="Chen F."/>
            <person name="Wang G."/>
        </authorList>
    </citation>
    <scope>NUCLEOTIDE SEQUENCE [LARGE SCALE GENOMIC DNA]</scope>
    <source>
        <strain evidence="1 2">YC6267</strain>
    </source>
</reference>
<dbReference type="AlphaFoldDB" id="A0A091BDQ3"/>
<dbReference type="Pfam" id="PF05742">
    <property type="entry name" value="TANGO2"/>
    <property type="match status" value="1"/>
</dbReference>
<dbReference type="PATRIC" id="fig|1121015.4.peg.2032"/>
<dbReference type="PANTHER" id="PTHR17985">
    <property type="entry name" value="SER/THR-RICH PROTEIN T10 IN DGCR REGION"/>
    <property type="match status" value="1"/>
</dbReference>
<gene>
    <name evidence="1" type="ORF">N789_12815</name>
</gene>
<dbReference type="OrthoDB" id="4380123at2"/>
<dbReference type="STRING" id="1121015.GCA_000420545_02605"/>
<protein>
    <recommendedName>
        <fullName evidence="3">NRDE family protein</fullName>
    </recommendedName>
</protein>
<dbReference type="Proteomes" id="UP000029385">
    <property type="component" value="Unassembled WGS sequence"/>
</dbReference>
<evidence type="ECO:0000313" key="1">
    <source>
        <dbReference type="EMBL" id="KFN42515.1"/>
    </source>
</evidence>
<comment type="caution">
    <text evidence="1">The sequence shown here is derived from an EMBL/GenBank/DDBJ whole genome shotgun (WGS) entry which is preliminary data.</text>
</comment>
<evidence type="ECO:0008006" key="3">
    <source>
        <dbReference type="Google" id="ProtNLM"/>
    </source>
</evidence>
<dbReference type="PANTHER" id="PTHR17985:SF8">
    <property type="entry name" value="TRANSPORT AND GOLGI ORGANIZATION PROTEIN 2 HOMOLOG"/>
    <property type="match status" value="1"/>
</dbReference>
<accession>A0A091BDQ3</accession>
<name>A0A091BDQ3_9GAMM</name>
<evidence type="ECO:0000313" key="2">
    <source>
        <dbReference type="Proteomes" id="UP000029385"/>
    </source>
</evidence>
<dbReference type="eggNOG" id="COG3332">
    <property type="taxonomic scope" value="Bacteria"/>
</dbReference>
<dbReference type="EMBL" id="AVCI01000009">
    <property type="protein sequence ID" value="KFN42515.1"/>
    <property type="molecule type" value="Genomic_DNA"/>
</dbReference>